<dbReference type="EMBL" id="QFOI01000211">
    <property type="protein sequence ID" value="PZP46842.1"/>
    <property type="molecule type" value="Genomic_DNA"/>
</dbReference>
<organism evidence="3 4">
    <name type="scientific">Pseudopedobacter saltans</name>
    <dbReference type="NCBI Taxonomy" id="151895"/>
    <lineage>
        <taxon>Bacteria</taxon>
        <taxon>Pseudomonadati</taxon>
        <taxon>Bacteroidota</taxon>
        <taxon>Sphingobacteriia</taxon>
        <taxon>Sphingobacteriales</taxon>
        <taxon>Sphingobacteriaceae</taxon>
        <taxon>Pseudopedobacter</taxon>
    </lineage>
</organism>
<feature type="domain" description="Thioredoxin" evidence="2">
    <location>
        <begin position="1"/>
        <end position="170"/>
    </location>
</feature>
<dbReference type="Gene3D" id="3.40.30.10">
    <property type="entry name" value="Glutaredoxin"/>
    <property type="match status" value="1"/>
</dbReference>
<evidence type="ECO:0000313" key="4">
    <source>
        <dbReference type="Proteomes" id="UP000249645"/>
    </source>
</evidence>
<protein>
    <submittedName>
        <fullName evidence="3">Disulfide bond formation protein DsbA</fullName>
    </submittedName>
</protein>
<dbReference type="Pfam" id="PF13462">
    <property type="entry name" value="Thioredoxin_4"/>
    <property type="match status" value="1"/>
</dbReference>
<accession>A0A2W5GU37</accession>
<dbReference type="PANTHER" id="PTHR13887">
    <property type="entry name" value="GLUTATHIONE S-TRANSFERASE KAPPA"/>
    <property type="match status" value="1"/>
</dbReference>
<gene>
    <name evidence="3" type="ORF">DI598_11705</name>
</gene>
<dbReference type="InterPro" id="IPR013766">
    <property type="entry name" value="Thioredoxin_domain"/>
</dbReference>
<dbReference type="AlphaFoldDB" id="A0A2W5GU37"/>
<name>A0A2W5GU37_9SPHI</name>
<reference evidence="3 4" key="1">
    <citation type="submission" date="2017-11" db="EMBL/GenBank/DDBJ databases">
        <title>Infants hospitalized years apart are colonized by the same room-sourced microbial strains.</title>
        <authorList>
            <person name="Brooks B."/>
            <person name="Olm M.R."/>
            <person name="Firek B.A."/>
            <person name="Baker R."/>
            <person name="Thomas B.C."/>
            <person name="Morowitz M.J."/>
            <person name="Banfield J.F."/>
        </authorList>
    </citation>
    <scope>NUCLEOTIDE SEQUENCE [LARGE SCALE GENOMIC DNA]</scope>
    <source>
        <strain evidence="3">S2_009_000_R2_76</strain>
    </source>
</reference>
<proteinExistence type="inferred from homology"/>
<dbReference type="PROSITE" id="PS51352">
    <property type="entry name" value="THIOREDOXIN_2"/>
    <property type="match status" value="1"/>
</dbReference>
<evidence type="ECO:0000259" key="2">
    <source>
        <dbReference type="PROSITE" id="PS51352"/>
    </source>
</evidence>
<dbReference type="PANTHER" id="PTHR13887:SF55">
    <property type="entry name" value="SLR0313 PROTEIN"/>
    <property type="match status" value="1"/>
</dbReference>
<dbReference type="SUPFAM" id="SSF52833">
    <property type="entry name" value="Thioredoxin-like"/>
    <property type="match status" value="1"/>
</dbReference>
<dbReference type="Proteomes" id="UP000249645">
    <property type="component" value="Unassembled WGS sequence"/>
</dbReference>
<comment type="caution">
    <text evidence="3">The sequence shown here is derived from an EMBL/GenBank/DDBJ whole genome shotgun (WGS) entry which is preliminary data.</text>
</comment>
<evidence type="ECO:0000313" key="3">
    <source>
        <dbReference type="EMBL" id="PZP46842.1"/>
    </source>
</evidence>
<dbReference type="InterPro" id="IPR036249">
    <property type="entry name" value="Thioredoxin-like_sf"/>
</dbReference>
<evidence type="ECO:0000256" key="1">
    <source>
        <dbReference type="ARBA" id="ARBA00005791"/>
    </source>
</evidence>
<dbReference type="InterPro" id="IPR012336">
    <property type="entry name" value="Thioredoxin-like_fold"/>
</dbReference>
<comment type="similarity">
    <text evidence="1">Belongs to the thioredoxin family. DsbA subfamily.</text>
</comment>
<sequence length="172" mass="18850">MLKPAVNHQDHSTGKDGANLVIVEYGDYQCPYCGAAYPILKEILNEYGTALKFVFRNFPLSEMHPMARPAALAAEAANLQGKFWEMHDAIYENQDSLSPAFLLKLAGELGLDKKAFENDIDSDAVNAKVDNDFESGVRSGVNGTPTFYINGQKFNGGAEDLLDVIRENTTVS</sequence>